<dbReference type="Proteomes" id="UP000255000">
    <property type="component" value="Unassembled WGS sequence"/>
</dbReference>
<dbReference type="InterPro" id="IPR011004">
    <property type="entry name" value="Trimer_LpxA-like_sf"/>
</dbReference>
<dbReference type="EC" id="2.3.1.89" evidence="5"/>
<dbReference type="Pfam" id="PF17836">
    <property type="entry name" value="PglD_N"/>
    <property type="match status" value="1"/>
</dbReference>
<dbReference type="PANTHER" id="PTHR43300:SF7">
    <property type="entry name" value="UDP-N-ACETYLBACILLOSAMINE N-ACETYLTRANSFERASE"/>
    <property type="match status" value="1"/>
</dbReference>
<dbReference type="InterPro" id="IPR020019">
    <property type="entry name" value="AcTrfase_PglD-like"/>
</dbReference>
<organism evidence="5 6">
    <name type="scientific">Pannonibacter phragmitetus</name>
    <dbReference type="NCBI Taxonomy" id="121719"/>
    <lineage>
        <taxon>Bacteria</taxon>
        <taxon>Pseudomonadati</taxon>
        <taxon>Pseudomonadota</taxon>
        <taxon>Alphaproteobacteria</taxon>
        <taxon>Hyphomicrobiales</taxon>
        <taxon>Stappiaceae</taxon>
        <taxon>Pannonibacter</taxon>
    </lineage>
</organism>
<feature type="domain" description="PglD N-terminal" evidence="4">
    <location>
        <begin position="6"/>
        <end position="81"/>
    </location>
</feature>
<dbReference type="SUPFAM" id="SSF51161">
    <property type="entry name" value="Trimeric LpxA-like enzymes"/>
    <property type="match status" value="1"/>
</dbReference>
<dbReference type="EMBL" id="UGSK01000001">
    <property type="protein sequence ID" value="SUA99146.1"/>
    <property type="molecule type" value="Genomic_DNA"/>
</dbReference>
<protein>
    <submittedName>
        <fullName evidence="5">2,3,4,5-tetrahydropyridine-2,6-dicarboxylate N-acetyltransferase</fullName>
        <ecNumber evidence="5">2.3.1.89</ecNumber>
    </submittedName>
</protein>
<dbReference type="InterPro" id="IPR041561">
    <property type="entry name" value="PglD_N"/>
</dbReference>
<comment type="similarity">
    <text evidence="1">Belongs to the transferase hexapeptide repeat family.</text>
</comment>
<gene>
    <name evidence="5" type="primary">dapH</name>
    <name evidence="5" type="ORF">NCTC13350_00038</name>
</gene>
<dbReference type="Gene3D" id="3.40.50.20">
    <property type="match status" value="1"/>
</dbReference>
<name>A0A378ZPG1_9HYPH</name>
<feature type="site" description="Increases basicity of active site His" evidence="2">
    <location>
        <position position="138"/>
    </location>
</feature>
<dbReference type="AlphaFoldDB" id="A0A378ZPG1"/>
<evidence type="ECO:0000256" key="3">
    <source>
        <dbReference type="PIRSR" id="PIRSR620019-2"/>
    </source>
</evidence>
<accession>A0A378ZPG1</accession>
<dbReference type="GO" id="GO:0047200">
    <property type="term" value="F:tetrahydrodipicolinate N-acetyltransferase activity"/>
    <property type="evidence" value="ECO:0007669"/>
    <property type="project" value="UniProtKB-EC"/>
</dbReference>
<keyword evidence="5" id="KW-0808">Transferase</keyword>
<sequence length="215" mass="22906">MKLYGVYGASGFGREVMPLLRWQLNSQQDIEFVFVDDGGGPDLVNGHRCMPFDAFFAEQAEERAITIAIANSSVRSKLAKKCTDLNIQIIDVAASNSVIMDDVFISEGSIICPFVTITSNVKIGRHFHANIYSYIAHDCIVGDFVTLAPGVMCNGNVRIEDGAYVGAGAILRQGTPDKPLVIGAGSTVGMGAVVTRDVQPGSTVVGNPAKPLIRS</sequence>
<dbReference type="NCBIfam" id="TIGR03570">
    <property type="entry name" value="NeuD_NnaD"/>
    <property type="match status" value="1"/>
</dbReference>
<evidence type="ECO:0000259" key="4">
    <source>
        <dbReference type="Pfam" id="PF17836"/>
    </source>
</evidence>
<feature type="active site" description="Proton acceptor" evidence="2">
    <location>
        <position position="137"/>
    </location>
</feature>
<feature type="binding site" evidence="3">
    <location>
        <begin position="36"/>
        <end position="37"/>
    </location>
    <ligand>
        <name>substrate</name>
    </ligand>
</feature>
<keyword evidence="5" id="KW-0012">Acyltransferase</keyword>
<dbReference type="CDD" id="cd03360">
    <property type="entry name" value="LbH_AT_putative"/>
    <property type="match status" value="1"/>
</dbReference>
<proteinExistence type="inferred from homology"/>
<evidence type="ECO:0000256" key="1">
    <source>
        <dbReference type="ARBA" id="ARBA00007274"/>
    </source>
</evidence>
<dbReference type="OrthoDB" id="9815592at2"/>
<evidence type="ECO:0000256" key="2">
    <source>
        <dbReference type="PIRSR" id="PIRSR620019-1"/>
    </source>
</evidence>
<evidence type="ECO:0000313" key="6">
    <source>
        <dbReference type="Proteomes" id="UP000255000"/>
    </source>
</evidence>
<evidence type="ECO:0000313" key="5">
    <source>
        <dbReference type="EMBL" id="SUA99146.1"/>
    </source>
</evidence>
<dbReference type="Gene3D" id="2.160.10.10">
    <property type="entry name" value="Hexapeptide repeat proteins"/>
    <property type="match status" value="1"/>
</dbReference>
<reference evidence="5 6" key="1">
    <citation type="submission" date="2018-06" db="EMBL/GenBank/DDBJ databases">
        <authorList>
            <consortium name="Pathogen Informatics"/>
            <person name="Doyle S."/>
        </authorList>
    </citation>
    <scope>NUCLEOTIDE SEQUENCE [LARGE SCALE GENOMIC DNA]</scope>
    <source>
        <strain evidence="5 6">NCTC13350</strain>
    </source>
</reference>
<dbReference type="PANTHER" id="PTHR43300">
    <property type="entry name" value="ACETYLTRANSFERASE"/>
    <property type="match status" value="1"/>
</dbReference>
<dbReference type="RefSeq" id="WP_081625991.1">
    <property type="nucleotide sequence ID" value="NZ_UGSK01000001.1"/>
</dbReference>
<dbReference type="InterPro" id="IPR050179">
    <property type="entry name" value="Trans_hexapeptide_repeat"/>
</dbReference>